<gene>
    <name evidence="2" type="ORF">SUH3_00695</name>
</gene>
<accession>A0A073J4M6</accession>
<dbReference type="PANTHER" id="PTHR30006">
    <property type="entry name" value="THIAMINE-BINDING PERIPLASMIC PROTEIN-RELATED"/>
    <property type="match status" value="1"/>
</dbReference>
<reference evidence="2 3" key="1">
    <citation type="submission" date="2014-01" db="EMBL/GenBank/DDBJ databases">
        <title>Sulfitobacter sp. H3 (MCCC 1A00686) Genome Sequencing.</title>
        <authorList>
            <person name="Lai Q."/>
            <person name="Hong Z."/>
        </authorList>
    </citation>
    <scope>NUCLEOTIDE SEQUENCE [LARGE SCALE GENOMIC DNA]</scope>
    <source>
        <strain evidence="2 3">H3</strain>
    </source>
</reference>
<keyword evidence="1" id="KW-0732">Signal</keyword>
<proteinExistence type="predicted"/>
<dbReference type="GO" id="GO:0015888">
    <property type="term" value="P:thiamine transport"/>
    <property type="evidence" value="ECO:0007669"/>
    <property type="project" value="TreeGrafter"/>
</dbReference>
<dbReference type="GO" id="GO:0030976">
    <property type="term" value="F:thiamine pyrophosphate binding"/>
    <property type="evidence" value="ECO:0007669"/>
    <property type="project" value="TreeGrafter"/>
</dbReference>
<sequence length="356" mass="38383">MLPLPTQGDHQMKTFLTIVATSVCAAMATTAAADVVHATWGGGGAIALKDNVQTPFTEESGIVATVAEVPNTAGAVRSPTASQYNVVTVTFFEGVAMADLDLLEGFKDEEIPGIEDLPPEIIIRNEEGLIVGIPSSFSYYGIGYNSDLASAEDFSSWKDLTDPKWKGKLSVTRPTYAASYDLTMFAHANGGDAENIEPGVEILTGLVKNALTTYTSLAHINTLMGTGEVVAVPMYSTRIWQLREQGQKNLNITIPKEGALMLAYASVVPKGSANRDEVLKYLAYSIKPETQVRSAVATGSIPTNTKAELPADYIESLGLPFDELLSKMYKPDWKIIVQNHEERVNMVEQIMANAGN</sequence>
<dbReference type="EMBL" id="JAMD01000001">
    <property type="protein sequence ID" value="KEJ97533.1"/>
    <property type="molecule type" value="Genomic_DNA"/>
</dbReference>
<dbReference type="PANTHER" id="PTHR30006:SF2">
    <property type="entry name" value="ABC TRANSPORTER SUBSTRATE-BINDING PROTEIN"/>
    <property type="match status" value="1"/>
</dbReference>
<evidence type="ECO:0008006" key="4">
    <source>
        <dbReference type="Google" id="ProtNLM"/>
    </source>
</evidence>
<dbReference type="Proteomes" id="UP000027746">
    <property type="component" value="Unassembled WGS sequence"/>
</dbReference>
<evidence type="ECO:0000313" key="2">
    <source>
        <dbReference type="EMBL" id="KEJ97533.1"/>
    </source>
</evidence>
<organism evidence="2 3">
    <name type="scientific">Pseudosulfitobacter pseudonitzschiae</name>
    <dbReference type="NCBI Taxonomy" id="1402135"/>
    <lineage>
        <taxon>Bacteria</taxon>
        <taxon>Pseudomonadati</taxon>
        <taxon>Pseudomonadota</taxon>
        <taxon>Alphaproteobacteria</taxon>
        <taxon>Rhodobacterales</taxon>
        <taxon>Roseobacteraceae</taxon>
        <taxon>Pseudosulfitobacter</taxon>
    </lineage>
</organism>
<comment type="caution">
    <text evidence="2">The sequence shown here is derived from an EMBL/GenBank/DDBJ whole genome shotgun (WGS) entry which is preliminary data.</text>
</comment>
<evidence type="ECO:0000256" key="1">
    <source>
        <dbReference type="ARBA" id="ARBA00022729"/>
    </source>
</evidence>
<dbReference type="GO" id="GO:0030288">
    <property type="term" value="C:outer membrane-bounded periplasmic space"/>
    <property type="evidence" value="ECO:0007669"/>
    <property type="project" value="TreeGrafter"/>
</dbReference>
<dbReference type="SUPFAM" id="SSF53850">
    <property type="entry name" value="Periplasmic binding protein-like II"/>
    <property type="match status" value="1"/>
</dbReference>
<dbReference type="Pfam" id="PF13416">
    <property type="entry name" value="SBP_bac_8"/>
    <property type="match status" value="1"/>
</dbReference>
<dbReference type="Gene3D" id="3.40.190.10">
    <property type="entry name" value="Periplasmic binding protein-like II"/>
    <property type="match status" value="2"/>
</dbReference>
<keyword evidence="3" id="KW-1185">Reference proteome</keyword>
<protein>
    <recommendedName>
        <fullName evidence="4">Extracellular solute-binding protein</fullName>
    </recommendedName>
</protein>
<dbReference type="InterPro" id="IPR006059">
    <property type="entry name" value="SBP"/>
</dbReference>
<dbReference type="AlphaFoldDB" id="A0A073J4M6"/>
<dbReference type="GO" id="GO:0030975">
    <property type="term" value="F:thiamine binding"/>
    <property type="evidence" value="ECO:0007669"/>
    <property type="project" value="TreeGrafter"/>
</dbReference>
<name>A0A073J4M6_9RHOB</name>
<evidence type="ECO:0000313" key="3">
    <source>
        <dbReference type="Proteomes" id="UP000027746"/>
    </source>
</evidence>